<evidence type="ECO:0000313" key="6">
    <source>
        <dbReference type="Proteomes" id="UP000280960"/>
    </source>
</evidence>
<dbReference type="SUPFAM" id="SSF53850">
    <property type="entry name" value="Periplasmic binding protein-like II"/>
    <property type="match status" value="1"/>
</dbReference>
<dbReference type="InterPro" id="IPR001638">
    <property type="entry name" value="Solute-binding_3/MltF_N"/>
</dbReference>
<accession>A0A3G2R269</accession>
<gene>
    <name evidence="5" type="ORF">D2962_02190</name>
</gene>
<dbReference type="AlphaFoldDB" id="A0A3G2R269"/>
<evidence type="ECO:0000256" key="1">
    <source>
        <dbReference type="ARBA" id="ARBA00022729"/>
    </source>
</evidence>
<dbReference type="PANTHER" id="PTHR35936">
    <property type="entry name" value="MEMBRANE-BOUND LYTIC MUREIN TRANSGLYCOSYLASE F"/>
    <property type="match status" value="1"/>
</dbReference>
<evidence type="ECO:0000313" key="5">
    <source>
        <dbReference type="EMBL" id="AYO29574.1"/>
    </source>
</evidence>
<dbReference type="SMART" id="SM00062">
    <property type="entry name" value="PBPb"/>
    <property type="match status" value="1"/>
</dbReference>
<dbReference type="Pfam" id="PF00497">
    <property type="entry name" value="SBP_bac_3"/>
    <property type="match status" value="1"/>
</dbReference>
<organism evidence="5 6">
    <name type="scientific">Biomaibacter acetigenes</name>
    <dbReference type="NCBI Taxonomy" id="2316383"/>
    <lineage>
        <taxon>Bacteria</taxon>
        <taxon>Bacillati</taxon>
        <taxon>Bacillota</taxon>
        <taxon>Clostridia</taxon>
        <taxon>Thermosediminibacterales</taxon>
        <taxon>Tepidanaerobacteraceae</taxon>
        <taxon>Biomaibacter</taxon>
    </lineage>
</organism>
<proteinExistence type="predicted"/>
<keyword evidence="1" id="KW-0732">Signal</keyword>
<keyword evidence="6" id="KW-1185">Reference proteome</keyword>
<dbReference type="Proteomes" id="UP000280960">
    <property type="component" value="Chromosome"/>
</dbReference>
<dbReference type="GO" id="GO:0016020">
    <property type="term" value="C:membrane"/>
    <property type="evidence" value="ECO:0007669"/>
    <property type="project" value="InterPro"/>
</dbReference>
<evidence type="ECO:0000259" key="3">
    <source>
        <dbReference type="SMART" id="SM00062"/>
    </source>
</evidence>
<feature type="domain" description="Solute-binding protein family 3/N-terminal" evidence="3">
    <location>
        <begin position="85"/>
        <end position="304"/>
    </location>
</feature>
<evidence type="ECO:0000259" key="4">
    <source>
        <dbReference type="SMART" id="SM00079"/>
    </source>
</evidence>
<dbReference type="EMBL" id="CP033169">
    <property type="protein sequence ID" value="AYO29574.1"/>
    <property type="molecule type" value="Genomic_DNA"/>
</dbReference>
<dbReference type="SMART" id="SM00079">
    <property type="entry name" value="PBPe"/>
    <property type="match status" value="1"/>
</dbReference>
<feature type="region of interest" description="Disordered" evidence="2">
    <location>
        <begin position="41"/>
        <end position="75"/>
    </location>
</feature>
<feature type="domain" description="Ionotropic glutamate receptor C-terminal" evidence="4">
    <location>
        <begin position="85"/>
        <end position="303"/>
    </location>
</feature>
<dbReference type="Gene3D" id="3.40.190.10">
    <property type="entry name" value="Periplasmic binding protein-like II"/>
    <property type="match status" value="2"/>
</dbReference>
<protein>
    <submittedName>
        <fullName evidence="5">Amino acid ABC transporter substrate-binding protein</fullName>
    </submittedName>
</protein>
<dbReference type="PANTHER" id="PTHR35936:SF34">
    <property type="entry name" value="ABC TRANSPORTER EXTRACELLULAR-BINDING PROTEIN YCKB-RELATED"/>
    <property type="match status" value="1"/>
</dbReference>
<reference evidence="5 6" key="1">
    <citation type="submission" date="2018-10" db="EMBL/GenBank/DDBJ databases">
        <authorList>
            <person name="Zhang X."/>
        </authorList>
    </citation>
    <scope>NUCLEOTIDE SEQUENCE [LARGE SCALE GENOMIC DNA]</scope>
    <source>
        <strain evidence="5 6">SK-G1</strain>
    </source>
</reference>
<sequence length="313" mass="34619">MIGPEFFRRGEFLLKKIFSLILVLFFIAAVVAGCGQKAADTSGANTSNQAAQNNQNQTAESNNSGNGAANTGSDDSLERVKKAGKITIGIDDAFPPLEFRDDKNQLVGYDIDLSREAAKRLGVEAEWIPTEWNGVILALNSKKFDIIWSGMSMTADRAKQVEFSPAYLNEAQVVVVKANDDSVKTQDDLKGKIVGTQLGSTSEEAANKIEGLKELKKYSKFTEAFLDLANNRTQAIVVDELVGRYYMTKRPNEFKVAFPLVKEPIGIAFRKEDKALREALVKVLEEMKQDGTMAQISKKWFGEDISTLEDIKF</sequence>
<evidence type="ECO:0000256" key="2">
    <source>
        <dbReference type="SAM" id="MobiDB-lite"/>
    </source>
</evidence>
<name>A0A3G2R269_9FIRM</name>
<dbReference type="CDD" id="cd00996">
    <property type="entry name" value="PBP2_AatB_like"/>
    <property type="match status" value="1"/>
</dbReference>
<dbReference type="InterPro" id="IPR001320">
    <property type="entry name" value="Iontro_rcpt_C"/>
</dbReference>
<dbReference type="GO" id="GO:0015276">
    <property type="term" value="F:ligand-gated monoatomic ion channel activity"/>
    <property type="evidence" value="ECO:0007669"/>
    <property type="project" value="InterPro"/>
</dbReference>
<feature type="compositionally biased region" description="Low complexity" evidence="2">
    <location>
        <begin position="42"/>
        <end position="73"/>
    </location>
</feature>
<dbReference type="KEGG" id="bacg:D2962_02190"/>